<gene>
    <name evidence="2" type="ORF">BDN70DRAFT_662203</name>
</gene>
<organism evidence="2 3">
    <name type="scientific">Pholiota conissans</name>
    <dbReference type="NCBI Taxonomy" id="109636"/>
    <lineage>
        <taxon>Eukaryota</taxon>
        <taxon>Fungi</taxon>
        <taxon>Dikarya</taxon>
        <taxon>Basidiomycota</taxon>
        <taxon>Agaricomycotina</taxon>
        <taxon>Agaricomycetes</taxon>
        <taxon>Agaricomycetidae</taxon>
        <taxon>Agaricales</taxon>
        <taxon>Agaricineae</taxon>
        <taxon>Strophariaceae</taxon>
        <taxon>Pholiota</taxon>
    </lineage>
</organism>
<dbReference type="OrthoDB" id="3265526at2759"/>
<accession>A0A9P6CUR7</accession>
<feature type="compositionally biased region" description="Low complexity" evidence="1">
    <location>
        <begin position="78"/>
        <end position="99"/>
    </location>
</feature>
<keyword evidence="3" id="KW-1185">Reference proteome</keyword>
<dbReference type="EMBL" id="MU155204">
    <property type="protein sequence ID" value="KAF9479887.1"/>
    <property type="molecule type" value="Genomic_DNA"/>
</dbReference>
<sequence>MLMKIYGNFLLATLNARASWTSDLQHINGSLLFENALPPSKPLNFVRVEPALPSFVKPVPASLPTHFKSEVQDDDDLPSGASSPRSIQSSSSRSSSGSAAMTEQYCSDITLAV</sequence>
<comment type="caution">
    <text evidence="2">The sequence shown here is derived from an EMBL/GenBank/DDBJ whole genome shotgun (WGS) entry which is preliminary data.</text>
</comment>
<reference evidence="2" key="1">
    <citation type="submission" date="2020-11" db="EMBL/GenBank/DDBJ databases">
        <authorList>
            <consortium name="DOE Joint Genome Institute"/>
            <person name="Ahrendt S."/>
            <person name="Riley R."/>
            <person name="Andreopoulos W."/>
            <person name="Labutti K."/>
            <person name="Pangilinan J."/>
            <person name="Ruiz-Duenas F.J."/>
            <person name="Barrasa J.M."/>
            <person name="Sanchez-Garcia M."/>
            <person name="Camarero S."/>
            <person name="Miyauchi S."/>
            <person name="Serrano A."/>
            <person name="Linde D."/>
            <person name="Babiker R."/>
            <person name="Drula E."/>
            <person name="Ayuso-Fernandez I."/>
            <person name="Pacheco R."/>
            <person name="Padilla G."/>
            <person name="Ferreira P."/>
            <person name="Barriuso J."/>
            <person name="Kellner H."/>
            <person name="Castanera R."/>
            <person name="Alfaro M."/>
            <person name="Ramirez L."/>
            <person name="Pisabarro A.G."/>
            <person name="Kuo A."/>
            <person name="Tritt A."/>
            <person name="Lipzen A."/>
            <person name="He G."/>
            <person name="Yan M."/>
            <person name="Ng V."/>
            <person name="Cullen D."/>
            <person name="Martin F."/>
            <person name="Rosso M.-N."/>
            <person name="Henrissat B."/>
            <person name="Hibbett D."/>
            <person name="Martinez A.T."/>
            <person name="Grigoriev I.V."/>
        </authorList>
    </citation>
    <scope>NUCLEOTIDE SEQUENCE</scope>
    <source>
        <strain evidence="2">CIRM-BRFM 674</strain>
    </source>
</reference>
<protein>
    <submittedName>
        <fullName evidence="2">Uncharacterized protein</fullName>
    </submittedName>
</protein>
<dbReference type="Proteomes" id="UP000807469">
    <property type="component" value="Unassembled WGS sequence"/>
</dbReference>
<proteinExistence type="predicted"/>
<evidence type="ECO:0000313" key="2">
    <source>
        <dbReference type="EMBL" id="KAF9479887.1"/>
    </source>
</evidence>
<evidence type="ECO:0000256" key="1">
    <source>
        <dbReference type="SAM" id="MobiDB-lite"/>
    </source>
</evidence>
<feature type="region of interest" description="Disordered" evidence="1">
    <location>
        <begin position="66"/>
        <end position="102"/>
    </location>
</feature>
<evidence type="ECO:0000313" key="3">
    <source>
        <dbReference type="Proteomes" id="UP000807469"/>
    </source>
</evidence>
<name>A0A9P6CUR7_9AGAR</name>
<dbReference type="AlphaFoldDB" id="A0A9P6CUR7"/>